<dbReference type="EMBL" id="SBIQ01000187">
    <property type="protein sequence ID" value="KAF7682752.1"/>
    <property type="molecule type" value="Genomic_DNA"/>
</dbReference>
<proteinExistence type="predicted"/>
<evidence type="ECO:0000313" key="2">
    <source>
        <dbReference type="EMBL" id="KAF7682752.1"/>
    </source>
</evidence>
<keyword evidence="3" id="KW-1185">Reference proteome</keyword>
<evidence type="ECO:0000313" key="3">
    <source>
        <dbReference type="Proteomes" id="UP001516464"/>
    </source>
</evidence>
<dbReference type="Proteomes" id="UP001516464">
    <property type="component" value="Unassembled WGS sequence"/>
</dbReference>
<accession>A0ABQ7HXA0</accession>
<keyword evidence="1" id="KW-1133">Transmembrane helix</keyword>
<protein>
    <submittedName>
        <fullName evidence="2">Uncharacterized protein</fullName>
    </submittedName>
</protein>
<name>A0ABQ7HXA0_9MICR</name>
<feature type="transmembrane region" description="Helical" evidence="1">
    <location>
        <begin position="36"/>
        <end position="60"/>
    </location>
</feature>
<sequence length="157" mass="18254">MEEYKDIKPFKIIGENLIYCIYAIIIISYIPYILYLAIGIMIIENLNTIINYIIVIVYACSKLRKNKKLLNQIENKYVNHNINSLEIKQASENPITEPIESLAVEKNSAEPVVYTRGILQLIINSPEFKKNNKINVVYDEKHKKRKGKIGRRKKRGS</sequence>
<evidence type="ECO:0000256" key="1">
    <source>
        <dbReference type="SAM" id="Phobius"/>
    </source>
</evidence>
<keyword evidence="1" id="KW-0472">Membrane</keyword>
<reference evidence="2 3" key="1">
    <citation type="submission" date="2019-01" db="EMBL/GenBank/DDBJ databases">
        <title>Genomes sequencing and comparative genomics of infectious freshwater microsporidia, Cucumispora dikerogammari and Thelohania contejeani.</title>
        <authorList>
            <person name="Cormier A."/>
            <person name="Giraud I."/>
            <person name="Wattier R."/>
            <person name="Teixeira M."/>
            <person name="Grandjean F."/>
            <person name="Rigaud T."/>
            <person name="Cordaux R."/>
        </authorList>
    </citation>
    <scope>NUCLEOTIDE SEQUENCE [LARGE SCALE GENOMIC DNA]</scope>
    <source>
        <strain evidence="2">T1</strain>
        <tissue evidence="2">Spores</tissue>
    </source>
</reference>
<organism evidence="2 3">
    <name type="scientific">Astathelohania contejeani</name>
    <dbReference type="NCBI Taxonomy" id="164912"/>
    <lineage>
        <taxon>Eukaryota</taxon>
        <taxon>Fungi</taxon>
        <taxon>Fungi incertae sedis</taxon>
        <taxon>Microsporidia</taxon>
        <taxon>Astathelohaniidae</taxon>
        <taxon>Astathelohania</taxon>
    </lineage>
</organism>
<comment type="caution">
    <text evidence="2">The sequence shown here is derived from an EMBL/GenBank/DDBJ whole genome shotgun (WGS) entry which is preliminary data.</text>
</comment>
<feature type="transmembrane region" description="Helical" evidence="1">
    <location>
        <begin position="12"/>
        <end position="30"/>
    </location>
</feature>
<gene>
    <name evidence="2" type="ORF">TCON_2033</name>
</gene>
<keyword evidence="1" id="KW-0812">Transmembrane</keyword>